<proteinExistence type="predicted"/>
<name>A0A9J6C362_POLVA</name>
<feature type="compositionally biased region" description="Basic and acidic residues" evidence="1">
    <location>
        <begin position="374"/>
        <end position="386"/>
    </location>
</feature>
<protein>
    <submittedName>
        <fullName evidence="2">Uncharacterized protein</fullName>
    </submittedName>
</protein>
<keyword evidence="3" id="KW-1185">Reference proteome</keyword>
<reference evidence="2" key="1">
    <citation type="submission" date="2021-03" db="EMBL/GenBank/DDBJ databases">
        <title>Chromosome level genome of the anhydrobiotic midge Polypedilum vanderplanki.</title>
        <authorList>
            <person name="Yoshida Y."/>
            <person name="Kikawada T."/>
            <person name="Gusev O."/>
        </authorList>
    </citation>
    <scope>NUCLEOTIDE SEQUENCE</scope>
    <source>
        <strain evidence="2">NIAS01</strain>
        <tissue evidence="2">Whole body or cell culture</tissue>
    </source>
</reference>
<dbReference type="Proteomes" id="UP001107558">
    <property type="component" value="Chromosome 2"/>
</dbReference>
<gene>
    <name evidence="2" type="ORF">PVAND_006286</name>
</gene>
<dbReference type="AlphaFoldDB" id="A0A9J6C362"/>
<sequence>MCKCCQLCLEDLYWQCCEEKYCYDESIANYDPADDEYCRSNGHIIENTENNNQPITVQPSRLQRNISMNSSKIHEDDVRREIATANVNLPPEIVQVFAKSQIFHDHKPLKTKVTSPPATFSIGAVKIEKKLDQISEEDSDKLMQRLEQDEKVTRQRGGVKRATSIPPKIIETPAISEENEDEIDTEVVLRPKQLERMKTTETTSSEEVWPTNPVNKRLQLDAPYFTQRPASENDIFTITTQKQERPTLPSVSSTSDVNFRFSMTPEVPSISFANLPKNYLDTPSIDKFKKQEPTLQEIQTAEIQKALIDFSMPRYYRKSDLIFNQRSFDAVGSSNTSIASAGSSSSSSNQHKKGTFEKNKRLKQFRAHLPPLMIHKDKGDKAEKEK</sequence>
<organism evidence="2 3">
    <name type="scientific">Polypedilum vanderplanki</name>
    <name type="common">Sleeping chironomid midge</name>
    <dbReference type="NCBI Taxonomy" id="319348"/>
    <lineage>
        <taxon>Eukaryota</taxon>
        <taxon>Metazoa</taxon>
        <taxon>Ecdysozoa</taxon>
        <taxon>Arthropoda</taxon>
        <taxon>Hexapoda</taxon>
        <taxon>Insecta</taxon>
        <taxon>Pterygota</taxon>
        <taxon>Neoptera</taxon>
        <taxon>Endopterygota</taxon>
        <taxon>Diptera</taxon>
        <taxon>Nematocera</taxon>
        <taxon>Chironomoidea</taxon>
        <taxon>Chironomidae</taxon>
        <taxon>Chironominae</taxon>
        <taxon>Polypedilum</taxon>
        <taxon>Polypedilum</taxon>
    </lineage>
</organism>
<dbReference type="EMBL" id="JADBJN010000002">
    <property type="protein sequence ID" value="KAG5676450.1"/>
    <property type="molecule type" value="Genomic_DNA"/>
</dbReference>
<evidence type="ECO:0000313" key="3">
    <source>
        <dbReference type="Proteomes" id="UP001107558"/>
    </source>
</evidence>
<feature type="compositionally biased region" description="Low complexity" evidence="1">
    <location>
        <begin position="334"/>
        <end position="349"/>
    </location>
</feature>
<accession>A0A9J6C362</accession>
<evidence type="ECO:0000256" key="1">
    <source>
        <dbReference type="SAM" id="MobiDB-lite"/>
    </source>
</evidence>
<comment type="caution">
    <text evidence="2">The sequence shown here is derived from an EMBL/GenBank/DDBJ whole genome shotgun (WGS) entry which is preliminary data.</text>
</comment>
<dbReference type="OrthoDB" id="6727224at2759"/>
<evidence type="ECO:0000313" key="2">
    <source>
        <dbReference type="EMBL" id="KAG5676450.1"/>
    </source>
</evidence>
<feature type="region of interest" description="Disordered" evidence="1">
    <location>
        <begin position="334"/>
        <end position="386"/>
    </location>
</feature>